<gene>
    <name evidence="2" type="ORF">NCU16702</name>
</gene>
<dbReference type="InParanoid" id="U9W5G1"/>
<accession>U9W5G1</accession>
<protein>
    <submittedName>
        <fullName evidence="2">Uncharacterized protein</fullName>
    </submittedName>
</protein>
<dbReference type="EMBL" id="CM002238">
    <property type="protein sequence ID" value="ESA43444.1"/>
    <property type="molecule type" value="Genomic_DNA"/>
</dbReference>
<evidence type="ECO:0000313" key="2">
    <source>
        <dbReference type="EMBL" id="ESA43444.1"/>
    </source>
</evidence>
<dbReference type="Proteomes" id="UP000001805">
    <property type="component" value="Chromosome 3, Linkage Group III"/>
</dbReference>
<dbReference type="VEuPathDB" id="FungiDB:NCU16702"/>
<dbReference type="RefSeq" id="XP_011394066.1">
    <property type="nucleotide sequence ID" value="XM_011395764.1"/>
</dbReference>
<feature type="region of interest" description="Disordered" evidence="1">
    <location>
        <begin position="158"/>
        <end position="180"/>
    </location>
</feature>
<sequence>MVFLAKKARRNQSGSTELHAASTAWATRPALANDKQSSPGDFLVFGLALIAAVRPTTVLGSTANYAANARLQKLIGLGKEGPRGKLGSQLHMTTSVTEKDYLIFWRPLKDSEFGVRPRKMVNHTKKKNKVEAVYRVIVKLVMSMNPLARAEGLVETRTPHHQIQGKTGQRYCQRPTILGT</sequence>
<reference evidence="2 3" key="1">
    <citation type="journal article" date="2003" name="Nature">
        <title>The genome sequence of the filamentous fungus Neurospora crassa.</title>
        <authorList>
            <person name="Galagan J.E."/>
            <person name="Calvo S.E."/>
            <person name="Borkovich K.A."/>
            <person name="Selker E.U."/>
            <person name="Read N.D."/>
            <person name="Jaffe D."/>
            <person name="FitzHugh W."/>
            <person name="Ma L.J."/>
            <person name="Smirnov S."/>
            <person name="Purcell S."/>
            <person name="Rehman B."/>
            <person name="Elkins T."/>
            <person name="Engels R."/>
            <person name="Wang S."/>
            <person name="Nielsen C.B."/>
            <person name="Butler J."/>
            <person name="Endrizzi M."/>
            <person name="Qui D."/>
            <person name="Ianakiev P."/>
            <person name="Bell-Pedersen D."/>
            <person name="Nelson M.A."/>
            <person name="Werner-Washburne M."/>
            <person name="Selitrennikoff C.P."/>
            <person name="Kinsey J.A."/>
            <person name="Braun E.L."/>
            <person name="Zelter A."/>
            <person name="Schulte U."/>
            <person name="Kothe G.O."/>
            <person name="Jedd G."/>
            <person name="Mewes W."/>
            <person name="Staben C."/>
            <person name="Marcotte E."/>
            <person name="Greenberg D."/>
            <person name="Roy A."/>
            <person name="Foley K."/>
            <person name="Naylor J."/>
            <person name="Stange-Thomann N."/>
            <person name="Barrett R."/>
            <person name="Gnerre S."/>
            <person name="Kamal M."/>
            <person name="Kamvysselis M."/>
            <person name="Mauceli E."/>
            <person name="Bielke C."/>
            <person name="Rudd S."/>
            <person name="Frishman D."/>
            <person name="Krystofova S."/>
            <person name="Rasmussen C."/>
            <person name="Metzenberg R.L."/>
            <person name="Perkins D.D."/>
            <person name="Kroken S."/>
            <person name="Cogoni C."/>
            <person name="Macino G."/>
            <person name="Catcheside D."/>
            <person name="Li W."/>
            <person name="Pratt R.J."/>
            <person name="Osmani S.A."/>
            <person name="DeSouza C.P."/>
            <person name="Glass L."/>
            <person name="Orbach M.J."/>
            <person name="Berglund J.A."/>
            <person name="Voelker R."/>
            <person name="Yarden O."/>
            <person name="Plamann M."/>
            <person name="Seiler S."/>
            <person name="Dunlap J."/>
            <person name="Radford A."/>
            <person name="Aramayo R."/>
            <person name="Natvig D.O."/>
            <person name="Alex L.A."/>
            <person name="Mannhaupt G."/>
            <person name="Ebbole D.J."/>
            <person name="Freitag M."/>
            <person name="Paulsen I."/>
            <person name="Sachs M.S."/>
            <person name="Lander E.S."/>
            <person name="Nusbaum C."/>
            <person name="Birren B."/>
        </authorList>
    </citation>
    <scope>NUCLEOTIDE SEQUENCE [LARGE SCALE GENOMIC DNA]</scope>
    <source>
        <strain evidence="3">ATCC 24698 / 74-OR23-1A / CBS 708.71 / DSM 1257 / FGSC 987</strain>
    </source>
</reference>
<organism evidence="2 3">
    <name type="scientific">Neurospora crassa (strain ATCC 24698 / 74-OR23-1A / CBS 708.71 / DSM 1257 / FGSC 987)</name>
    <dbReference type="NCBI Taxonomy" id="367110"/>
    <lineage>
        <taxon>Eukaryota</taxon>
        <taxon>Fungi</taxon>
        <taxon>Dikarya</taxon>
        <taxon>Ascomycota</taxon>
        <taxon>Pezizomycotina</taxon>
        <taxon>Sordariomycetes</taxon>
        <taxon>Sordariomycetidae</taxon>
        <taxon>Sordariales</taxon>
        <taxon>Sordariaceae</taxon>
        <taxon>Neurospora</taxon>
    </lineage>
</organism>
<dbReference type="KEGG" id="ncr:NCU16702"/>
<evidence type="ECO:0000313" key="3">
    <source>
        <dbReference type="Proteomes" id="UP000001805"/>
    </source>
</evidence>
<dbReference type="GeneID" id="23569604"/>
<evidence type="ECO:0000256" key="1">
    <source>
        <dbReference type="SAM" id="MobiDB-lite"/>
    </source>
</evidence>
<name>U9W5G1_NEUCR</name>
<dbReference type="AlphaFoldDB" id="U9W5G1"/>
<proteinExistence type="predicted"/>
<keyword evidence="3" id="KW-1185">Reference proteome</keyword>